<dbReference type="GO" id="GO:0005524">
    <property type="term" value="F:ATP binding"/>
    <property type="evidence" value="ECO:0007669"/>
    <property type="project" value="UniProtKB-KW"/>
</dbReference>
<keyword evidence="3" id="KW-0067">ATP-binding</keyword>
<accession>A0ABP2K9K1</accession>
<comment type="caution">
    <text evidence="3">The sequence shown here is derived from an EMBL/GenBank/DDBJ whole genome shotgun (WGS) entry which is preliminary data.</text>
</comment>
<evidence type="ECO:0000313" key="4">
    <source>
        <dbReference type="Proteomes" id="UP000003179"/>
    </source>
</evidence>
<keyword evidence="4" id="KW-1185">Reference proteome</keyword>
<keyword evidence="3" id="KW-0547">Nucleotide-binding</keyword>
<dbReference type="EMBL" id="ADZU01000003">
    <property type="protein sequence ID" value="EFS93587.1"/>
    <property type="molecule type" value="Genomic_DNA"/>
</dbReference>
<dbReference type="PANTHER" id="PTHR43038:SF3">
    <property type="entry name" value="ABC TRANSPORTER G FAMILY MEMBER 20 ISOFORM X1"/>
    <property type="match status" value="1"/>
</dbReference>
<dbReference type="InterPro" id="IPR003439">
    <property type="entry name" value="ABC_transporter-like_ATP-bd"/>
</dbReference>
<feature type="region of interest" description="Disordered" evidence="1">
    <location>
        <begin position="145"/>
        <end position="165"/>
    </location>
</feature>
<protein>
    <submittedName>
        <fullName evidence="3">ABC transporter, ATP-binding protein</fullName>
    </submittedName>
</protein>
<dbReference type="Proteomes" id="UP000003179">
    <property type="component" value="Unassembled WGS sequence"/>
</dbReference>
<evidence type="ECO:0000313" key="3">
    <source>
        <dbReference type="EMBL" id="EFS93587.1"/>
    </source>
</evidence>
<feature type="domain" description="ABC transporter" evidence="2">
    <location>
        <begin position="11"/>
        <end position="60"/>
    </location>
</feature>
<dbReference type="InterPro" id="IPR027417">
    <property type="entry name" value="P-loop_NTPase"/>
</dbReference>
<evidence type="ECO:0000256" key="1">
    <source>
        <dbReference type="SAM" id="MobiDB-lite"/>
    </source>
</evidence>
<reference evidence="3" key="1">
    <citation type="submission" date="2010-08" db="EMBL/GenBank/DDBJ databases">
        <authorList>
            <person name="Weinstock G."/>
            <person name="Sodergren E."/>
            <person name="Clifton S."/>
            <person name="Fulton L."/>
            <person name="Fulton B."/>
            <person name="Courtney L."/>
            <person name="Fronick C."/>
            <person name="Harrison M."/>
            <person name="Strong C."/>
            <person name="Farmer C."/>
            <person name="Delahaunty K."/>
            <person name="Markovic C."/>
            <person name="Hall O."/>
            <person name="Minx P."/>
            <person name="Tomlinson C."/>
            <person name="Mitreva M."/>
            <person name="Hou S."/>
            <person name="Chen J."/>
            <person name="Wollam A."/>
            <person name="Pepin K.H."/>
            <person name="Johnson M."/>
            <person name="Bhonagiri V."/>
            <person name="Zhang X."/>
            <person name="Suruliraj S."/>
            <person name="Warren W."/>
            <person name="Chinwalla A."/>
            <person name="Mardis E.R."/>
            <person name="Wilson R.K."/>
        </authorList>
    </citation>
    <scope>NUCLEOTIDE SEQUENCE [LARGE SCALE GENOMIC DNA]</scope>
    <source>
        <strain evidence="3">HL044PA1</strain>
    </source>
</reference>
<dbReference type="Pfam" id="PF00005">
    <property type="entry name" value="ABC_tran"/>
    <property type="match status" value="1"/>
</dbReference>
<organism evidence="3 4">
    <name type="scientific">Cutibacterium modestum HL044PA1</name>
    <dbReference type="NCBI Taxonomy" id="765109"/>
    <lineage>
        <taxon>Bacteria</taxon>
        <taxon>Bacillati</taxon>
        <taxon>Actinomycetota</taxon>
        <taxon>Actinomycetes</taxon>
        <taxon>Propionibacteriales</taxon>
        <taxon>Propionibacteriaceae</taxon>
        <taxon>Cutibacterium</taxon>
        <taxon>Cutibacterium modestum</taxon>
    </lineage>
</organism>
<dbReference type="Gene3D" id="3.40.50.300">
    <property type="entry name" value="P-loop containing nucleotide triphosphate hydrolases"/>
    <property type="match status" value="1"/>
</dbReference>
<dbReference type="PANTHER" id="PTHR43038">
    <property type="entry name" value="ATP-BINDING CASSETTE, SUB-FAMILY H, MEMBER 1"/>
    <property type="match status" value="1"/>
</dbReference>
<proteinExistence type="predicted"/>
<gene>
    <name evidence="3" type="ORF">HMPREF9607_00041</name>
</gene>
<evidence type="ECO:0000259" key="2">
    <source>
        <dbReference type="Pfam" id="PF00005"/>
    </source>
</evidence>
<sequence>MYRVSFKQVGHRCRDVMSDLNIDEFAHQPIGTLSGGQKRRVFLAAALVHDPEVLILDEPTVGLDPGERIAFRCHVVEQAASRVVVLSTHLMDDVALASDQVHLVGAGRITWSGSLSGLMAAAGEPEADDHLSTAERAYLRLTQEHGAQVRQSSLAGKPTHDRDPR</sequence>
<name>A0ABP2K9K1_9ACTN</name>
<dbReference type="SUPFAM" id="SSF52540">
    <property type="entry name" value="P-loop containing nucleoside triphosphate hydrolases"/>
    <property type="match status" value="1"/>
</dbReference>